<evidence type="ECO:0000313" key="1">
    <source>
        <dbReference type="EMBL" id="KAK5792635.1"/>
    </source>
</evidence>
<accession>A0ABR0NCA8</accession>
<keyword evidence="2" id="KW-1185">Reference proteome</keyword>
<proteinExistence type="predicted"/>
<evidence type="ECO:0000313" key="2">
    <source>
        <dbReference type="Proteomes" id="UP001358586"/>
    </source>
</evidence>
<organism evidence="1 2">
    <name type="scientific">Gossypium arboreum</name>
    <name type="common">Tree cotton</name>
    <name type="synonym">Gossypium nanking</name>
    <dbReference type="NCBI Taxonomy" id="29729"/>
    <lineage>
        <taxon>Eukaryota</taxon>
        <taxon>Viridiplantae</taxon>
        <taxon>Streptophyta</taxon>
        <taxon>Embryophyta</taxon>
        <taxon>Tracheophyta</taxon>
        <taxon>Spermatophyta</taxon>
        <taxon>Magnoliopsida</taxon>
        <taxon>eudicotyledons</taxon>
        <taxon>Gunneridae</taxon>
        <taxon>Pentapetalae</taxon>
        <taxon>rosids</taxon>
        <taxon>malvids</taxon>
        <taxon>Malvales</taxon>
        <taxon>Malvaceae</taxon>
        <taxon>Malvoideae</taxon>
        <taxon>Gossypium</taxon>
    </lineage>
</organism>
<gene>
    <name evidence="1" type="ORF">PVK06_033750</name>
</gene>
<name>A0ABR0NCA8_GOSAR</name>
<protein>
    <submittedName>
        <fullName evidence="1">Uncharacterized protein</fullName>
    </submittedName>
</protein>
<dbReference type="Proteomes" id="UP001358586">
    <property type="component" value="Chromosome 10"/>
</dbReference>
<comment type="caution">
    <text evidence="1">The sequence shown here is derived from an EMBL/GenBank/DDBJ whole genome shotgun (WGS) entry which is preliminary data.</text>
</comment>
<dbReference type="EMBL" id="JARKNE010000010">
    <property type="protein sequence ID" value="KAK5792635.1"/>
    <property type="molecule type" value="Genomic_DNA"/>
</dbReference>
<reference evidence="1 2" key="1">
    <citation type="submission" date="2023-03" db="EMBL/GenBank/DDBJ databases">
        <title>WGS of Gossypium arboreum.</title>
        <authorList>
            <person name="Yu D."/>
        </authorList>
    </citation>
    <scope>NUCLEOTIDE SEQUENCE [LARGE SCALE GENOMIC DNA]</scope>
    <source>
        <tissue evidence="1">Leaf</tissue>
    </source>
</reference>
<sequence>MGNERCVKMHDLVRDMALRITTGKTSILGKSWCKINGATKCAGMEQGPGEGFIDGELGVTTSLAFANVTTKVSDPYNIFIV</sequence>